<evidence type="ECO:0000313" key="9">
    <source>
        <dbReference type="Proteomes" id="UP001524435"/>
    </source>
</evidence>
<dbReference type="InterPro" id="IPR002376">
    <property type="entry name" value="Formyl_transf_N"/>
</dbReference>
<evidence type="ECO:0000256" key="6">
    <source>
        <dbReference type="HAMAP-Rule" id="MF_01930"/>
    </source>
</evidence>
<evidence type="ECO:0000259" key="7">
    <source>
        <dbReference type="Pfam" id="PF00551"/>
    </source>
</evidence>
<dbReference type="NCBIfam" id="TIGR00639">
    <property type="entry name" value="PurN"/>
    <property type="match status" value="1"/>
</dbReference>
<protein>
    <recommendedName>
        <fullName evidence="6">Phosphoribosylglycinamide formyltransferase</fullName>
        <ecNumber evidence="6">2.1.2.2</ecNumber>
    </recommendedName>
    <alternativeName>
        <fullName evidence="6">5'-phosphoribosylglycinamide transformylase</fullName>
    </alternativeName>
    <alternativeName>
        <fullName evidence="6">GAR transformylase</fullName>
        <shortName evidence="6">GART</shortName>
    </alternativeName>
</protein>
<comment type="pathway">
    <text evidence="1 6">Purine metabolism; IMP biosynthesis via de novo pathway; N(2)-formyl-N(1)-(5-phospho-D-ribosyl)glycinamide from N(1)-(5-phospho-D-ribosyl)glycinamide (10-formyl THF route): step 1/1.</text>
</comment>
<dbReference type="EMBL" id="JANGCH010000007">
    <property type="protein sequence ID" value="MCQ5121833.1"/>
    <property type="molecule type" value="Genomic_DNA"/>
</dbReference>
<dbReference type="InterPro" id="IPR036477">
    <property type="entry name" value="Formyl_transf_N_sf"/>
</dbReference>
<feature type="domain" description="Formyl transferase N-terminal" evidence="7">
    <location>
        <begin position="4"/>
        <end position="185"/>
    </location>
</feature>
<keyword evidence="2 6" id="KW-0808">Transferase</keyword>
<evidence type="ECO:0000256" key="3">
    <source>
        <dbReference type="ARBA" id="ARBA00022755"/>
    </source>
</evidence>
<feature type="binding site" evidence="6">
    <location>
        <position position="61"/>
    </location>
    <ligand>
        <name>(6R)-10-formyltetrahydrofolate</name>
        <dbReference type="ChEBI" id="CHEBI:195366"/>
    </ligand>
</feature>
<dbReference type="CDD" id="cd08645">
    <property type="entry name" value="FMT_core_GART"/>
    <property type="match status" value="1"/>
</dbReference>
<comment type="catalytic activity">
    <reaction evidence="5 6">
        <text>N(1)-(5-phospho-beta-D-ribosyl)glycinamide + (6R)-10-formyltetrahydrofolate = N(2)-formyl-N(1)-(5-phospho-beta-D-ribosyl)glycinamide + (6S)-5,6,7,8-tetrahydrofolate + H(+)</text>
        <dbReference type="Rhea" id="RHEA:15053"/>
        <dbReference type="ChEBI" id="CHEBI:15378"/>
        <dbReference type="ChEBI" id="CHEBI:57453"/>
        <dbReference type="ChEBI" id="CHEBI:143788"/>
        <dbReference type="ChEBI" id="CHEBI:147286"/>
        <dbReference type="ChEBI" id="CHEBI:195366"/>
        <dbReference type="EC" id="2.1.2.2"/>
    </reaction>
</comment>
<comment type="caution">
    <text evidence="6">Lacks conserved residue(s) required for the propagation of feature annotation.</text>
</comment>
<dbReference type="PANTHER" id="PTHR43369:SF2">
    <property type="entry name" value="PHOSPHORIBOSYLGLYCINAMIDE FORMYLTRANSFERASE"/>
    <property type="match status" value="1"/>
</dbReference>
<dbReference type="Pfam" id="PF00551">
    <property type="entry name" value="Formyl_trans_N"/>
    <property type="match status" value="1"/>
</dbReference>
<keyword evidence="3 6" id="KW-0658">Purine biosynthesis</keyword>
<feature type="binding site" evidence="6">
    <location>
        <position position="107"/>
    </location>
    <ligand>
        <name>(6R)-10-formyltetrahydrofolate</name>
        <dbReference type="ChEBI" id="CHEBI:195366"/>
    </ligand>
</feature>
<evidence type="ECO:0000256" key="4">
    <source>
        <dbReference type="ARBA" id="ARBA00038440"/>
    </source>
</evidence>
<evidence type="ECO:0000313" key="8">
    <source>
        <dbReference type="EMBL" id="MCQ5121833.1"/>
    </source>
</evidence>
<accession>A0ABT1SKS5</accession>
<evidence type="ECO:0000256" key="5">
    <source>
        <dbReference type="ARBA" id="ARBA00047664"/>
    </source>
</evidence>
<feature type="site" description="Raises pKa of active site His" evidence="6">
    <location>
        <position position="150"/>
    </location>
</feature>
<dbReference type="Proteomes" id="UP001524435">
    <property type="component" value="Unassembled WGS sequence"/>
</dbReference>
<evidence type="ECO:0000256" key="2">
    <source>
        <dbReference type="ARBA" id="ARBA00022679"/>
    </source>
</evidence>
<dbReference type="InterPro" id="IPR004607">
    <property type="entry name" value="GART"/>
</dbReference>
<dbReference type="GO" id="GO:0004644">
    <property type="term" value="F:phosphoribosylglycinamide formyltransferase activity"/>
    <property type="evidence" value="ECO:0007669"/>
    <property type="project" value="UniProtKB-EC"/>
</dbReference>
<comment type="similarity">
    <text evidence="4 6">Belongs to the GART family.</text>
</comment>
<gene>
    <name evidence="6 8" type="primary">purN</name>
    <name evidence="8" type="ORF">NE663_06105</name>
</gene>
<sequence length="198" mass="21710">MISISVFASHNGSDLQAIIDGCEAGIINGKVVAIISNNSDAYALERGRMHNIDTYHISAKRCGGEAEMQEKTLQVLADHHTDMIFLAGYLKKLPEAVLKAYHGRVFNIHPGLLPRYGGKGMHGKHVHEAVLANHETETGITIHRVNEEYDSGEIVAVRKVAVREDDNADTLAARVLEEEHRFLKEIVAKIADGTIPLG</sequence>
<comment type="function">
    <text evidence="6">Catalyzes the transfer of a formyl group from 10-formyltetrahydrofolate to 5-phospho-ribosyl-glycinamide (GAR), producing 5-phospho-ribosyl-N-formylglycinamide (FGAR) and tetrahydrofolate.</text>
</comment>
<keyword evidence="9" id="KW-1185">Reference proteome</keyword>
<dbReference type="InterPro" id="IPR001555">
    <property type="entry name" value="GART_AS"/>
</dbReference>
<dbReference type="EC" id="2.1.2.2" evidence="6"/>
<proteinExistence type="inferred from homology"/>
<dbReference type="HAMAP" id="MF_01930">
    <property type="entry name" value="PurN"/>
    <property type="match status" value="1"/>
</dbReference>
<dbReference type="Gene3D" id="3.40.50.170">
    <property type="entry name" value="Formyl transferase, N-terminal domain"/>
    <property type="match status" value="1"/>
</dbReference>
<comment type="caution">
    <text evidence="8">The sequence shown here is derived from an EMBL/GenBank/DDBJ whole genome shotgun (WGS) entry which is preliminary data.</text>
</comment>
<dbReference type="SUPFAM" id="SSF53328">
    <property type="entry name" value="Formyltransferase"/>
    <property type="match status" value="1"/>
</dbReference>
<feature type="active site" description="Proton donor" evidence="6">
    <location>
        <position position="109"/>
    </location>
</feature>
<dbReference type="RefSeq" id="WP_180963039.1">
    <property type="nucleotide sequence ID" value="NZ_CALVCM010000013.1"/>
</dbReference>
<name>A0ABT1SKS5_9FIRM</name>
<dbReference type="PANTHER" id="PTHR43369">
    <property type="entry name" value="PHOSPHORIBOSYLGLYCINAMIDE FORMYLTRANSFERASE"/>
    <property type="match status" value="1"/>
</dbReference>
<reference evidence="8 9" key="1">
    <citation type="submission" date="2022-06" db="EMBL/GenBank/DDBJ databases">
        <title>Isolation of gut microbiota from human fecal samples.</title>
        <authorList>
            <person name="Pamer E.G."/>
            <person name="Barat B."/>
            <person name="Waligurski E."/>
            <person name="Medina S."/>
            <person name="Paddock L."/>
            <person name="Mostad J."/>
        </authorList>
    </citation>
    <scope>NUCLEOTIDE SEQUENCE [LARGE SCALE GENOMIC DNA]</scope>
    <source>
        <strain evidence="8 9">DFI.6.1</strain>
    </source>
</reference>
<organism evidence="8 9">
    <name type="scientific">Massilicoli timonensis</name>
    <dbReference type="NCBI Taxonomy" id="2015901"/>
    <lineage>
        <taxon>Bacteria</taxon>
        <taxon>Bacillati</taxon>
        <taxon>Bacillota</taxon>
        <taxon>Erysipelotrichia</taxon>
        <taxon>Erysipelotrichales</taxon>
        <taxon>Erysipelotrichaceae</taxon>
        <taxon>Massilicoli</taxon>
    </lineage>
</organism>
<dbReference type="PROSITE" id="PS00373">
    <property type="entry name" value="GART"/>
    <property type="match status" value="1"/>
</dbReference>
<evidence type="ECO:0000256" key="1">
    <source>
        <dbReference type="ARBA" id="ARBA00005054"/>
    </source>
</evidence>